<evidence type="ECO:0000259" key="2">
    <source>
        <dbReference type="PROSITE" id="PS50222"/>
    </source>
</evidence>
<gene>
    <name evidence="3" type="ORF">TSPGSL018_20122</name>
</gene>
<dbReference type="AlphaFoldDB" id="A0A061QVD3"/>
<dbReference type="InterPro" id="IPR002048">
    <property type="entry name" value="EF_hand_dom"/>
</dbReference>
<reference evidence="3" key="1">
    <citation type="submission" date="2014-05" db="EMBL/GenBank/DDBJ databases">
        <title>The transcriptome of the halophilic microalga Tetraselmis sp. GSL018 isolated from the Great Salt Lake, Utah.</title>
        <authorList>
            <person name="Jinkerson R.E."/>
            <person name="D'Adamo S."/>
            <person name="Posewitz M.C."/>
        </authorList>
    </citation>
    <scope>NUCLEOTIDE SEQUENCE</scope>
    <source>
        <strain evidence="3">GSL018</strain>
    </source>
</reference>
<feature type="region of interest" description="Disordered" evidence="1">
    <location>
        <begin position="162"/>
        <end position="192"/>
    </location>
</feature>
<feature type="non-terminal residue" evidence="3">
    <location>
        <position position="1"/>
    </location>
</feature>
<evidence type="ECO:0000313" key="3">
    <source>
        <dbReference type="EMBL" id="JAC63643.1"/>
    </source>
</evidence>
<sequence>LSGMEYSNAFNVEQRFRNKGYPMQYVDVVIPNFIAKVGSPKTGDITFGDFERVLSRNKVNFNKKALRDMFTEADFKGKGFLTGAEVLACATGRYPKRKFGALEWAQAMAYALSVPLHRMDPAMDLVEDSASVALLTMWRGANASGSAGLGDAPPALTELFPTWSPGDTEGARTVRGRDPAMGSARERGWGAD</sequence>
<accession>A0A061QVD3</accession>
<feature type="non-terminal residue" evidence="3">
    <location>
        <position position="192"/>
    </location>
</feature>
<feature type="domain" description="EF-hand" evidence="2">
    <location>
        <begin position="61"/>
        <end position="96"/>
    </location>
</feature>
<evidence type="ECO:0000256" key="1">
    <source>
        <dbReference type="SAM" id="MobiDB-lite"/>
    </source>
</evidence>
<feature type="compositionally biased region" description="Basic and acidic residues" evidence="1">
    <location>
        <begin position="169"/>
        <end position="192"/>
    </location>
</feature>
<dbReference type="SUPFAM" id="SSF47473">
    <property type="entry name" value="EF-hand"/>
    <property type="match status" value="1"/>
</dbReference>
<dbReference type="Gene3D" id="1.10.238.10">
    <property type="entry name" value="EF-hand"/>
    <property type="match status" value="1"/>
</dbReference>
<dbReference type="InterPro" id="IPR011992">
    <property type="entry name" value="EF-hand-dom_pair"/>
</dbReference>
<organism evidence="3">
    <name type="scientific">Tetraselmis sp. GSL018</name>
    <dbReference type="NCBI Taxonomy" id="582737"/>
    <lineage>
        <taxon>Eukaryota</taxon>
        <taxon>Viridiplantae</taxon>
        <taxon>Chlorophyta</taxon>
        <taxon>core chlorophytes</taxon>
        <taxon>Chlorodendrophyceae</taxon>
        <taxon>Chlorodendrales</taxon>
        <taxon>Chlorodendraceae</taxon>
        <taxon>Tetraselmis</taxon>
    </lineage>
</organism>
<dbReference type="EMBL" id="GBEZ01023229">
    <property type="protein sequence ID" value="JAC63643.1"/>
    <property type="molecule type" value="Transcribed_RNA"/>
</dbReference>
<proteinExistence type="predicted"/>
<dbReference type="GO" id="GO:0005509">
    <property type="term" value="F:calcium ion binding"/>
    <property type="evidence" value="ECO:0007669"/>
    <property type="project" value="InterPro"/>
</dbReference>
<protein>
    <recommendedName>
        <fullName evidence="2">EF-hand domain-containing protein</fullName>
    </recommendedName>
</protein>
<name>A0A061QVD3_9CHLO</name>
<dbReference type="PROSITE" id="PS50222">
    <property type="entry name" value="EF_HAND_2"/>
    <property type="match status" value="1"/>
</dbReference>